<name>Q6LRY2_PHOPR</name>
<evidence type="ECO:0000313" key="2">
    <source>
        <dbReference type="Proteomes" id="UP000000593"/>
    </source>
</evidence>
<organism evidence="1 2">
    <name type="scientific">Photobacterium profundum (strain SS9)</name>
    <dbReference type="NCBI Taxonomy" id="298386"/>
    <lineage>
        <taxon>Bacteria</taxon>
        <taxon>Pseudomonadati</taxon>
        <taxon>Pseudomonadota</taxon>
        <taxon>Gammaproteobacteria</taxon>
        <taxon>Vibrionales</taxon>
        <taxon>Vibrionaceae</taxon>
        <taxon>Photobacterium</taxon>
    </lineage>
</organism>
<keyword evidence="2" id="KW-1185">Reference proteome</keyword>
<dbReference type="AlphaFoldDB" id="Q6LRY2"/>
<dbReference type="PANTHER" id="PTHR35175:SF1">
    <property type="entry name" value="OXIDOREDUCTASE"/>
    <property type="match status" value="1"/>
</dbReference>
<dbReference type="EMBL" id="CR378667">
    <property type="protein sequence ID" value="CAG19944.1"/>
    <property type="molecule type" value="Genomic_DNA"/>
</dbReference>
<dbReference type="InterPro" id="IPR010710">
    <property type="entry name" value="DUF1289"/>
</dbReference>
<proteinExistence type="predicted"/>
<dbReference type="KEGG" id="ppr:PBPRA1533"/>
<dbReference type="Proteomes" id="UP000000593">
    <property type="component" value="Chromosome 1"/>
</dbReference>
<dbReference type="eggNOG" id="COG3313">
    <property type="taxonomic scope" value="Bacteria"/>
</dbReference>
<dbReference type="PANTHER" id="PTHR35175">
    <property type="entry name" value="DUF1289 DOMAIN-CONTAINING PROTEIN"/>
    <property type="match status" value="1"/>
</dbReference>
<evidence type="ECO:0000313" key="1">
    <source>
        <dbReference type="EMBL" id="CAG19944.1"/>
    </source>
</evidence>
<dbReference type="Pfam" id="PF06945">
    <property type="entry name" value="DUF1289"/>
    <property type="match status" value="1"/>
</dbReference>
<dbReference type="STRING" id="298386.PBPRA1533"/>
<reference evidence="2" key="1">
    <citation type="journal article" date="2005" name="Science">
        <title>Life at depth: Photobacterium profundum genome sequence and expression analysis.</title>
        <authorList>
            <person name="Vezzi A."/>
            <person name="Campanaro S."/>
            <person name="D'Angelo M."/>
            <person name="Simonato F."/>
            <person name="Vitulo N."/>
            <person name="Lauro F.M."/>
            <person name="Cestaro A."/>
            <person name="Malacrida G."/>
            <person name="Simionati B."/>
            <person name="Cannata N."/>
            <person name="Romualdi C."/>
            <person name="Bartlett D.H."/>
            <person name="Valle G."/>
        </authorList>
    </citation>
    <scope>NUCLEOTIDE SEQUENCE [LARGE SCALE GENOMIC DNA]</scope>
    <source>
        <strain evidence="2">ATCC BAA-1253 / SS9</strain>
    </source>
</reference>
<sequence length="103" mass="12108">MRLLGYKLSINSDVFHSEGIMEQLDFFSVPSPCVGICQVNNRGYCKGCYRSRDERFNWQAMTADQKRQVIRLCKQRYLRILRRAKGKSIEVQQVDDNPQQSLF</sequence>
<gene>
    <name evidence="1" type="primary">T1306</name>
    <name evidence="1" type="ordered locus">PBPRA1533</name>
</gene>
<accession>Q6LRY2</accession>
<dbReference type="HOGENOM" id="CLU_162538_0_1_6"/>
<protein>
    <submittedName>
        <fullName evidence="1">Hypothetical Fe-S protein</fullName>
    </submittedName>
</protein>